<evidence type="ECO:0000313" key="2">
    <source>
        <dbReference type="EMBL" id="SNV72655.1"/>
    </source>
</evidence>
<organism evidence="2 3">
    <name type="scientific">Corynebacterium imitans</name>
    <dbReference type="NCBI Taxonomy" id="156978"/>
    <lineage>
        <taxon>Bacteria</taxon>
        <taxon>Bacillati</taxon>
        <taxon>Actinomycetota</taxon>
        <taxon>Actinomycetes</taxon>
        <taxon>Mycobacteriales</taxon>
        <taxon>Corynebacteriaceae</taxon>
        <taxon>Corynebacterium</taxon>
    </lineage>
</organism>
<name>A0A239ZNL9_9CORY</name>
<accession>A0A239ZNL9</accession>
<dbReference type="Gene3D" id="3.90.280.10">
    <property type="entry name" value="PEBP-like"/>
    <property type="match status" value="1"/>
</dbReference>
<dbReference type="InterPro" id="IPR036610">
    <property type="entry name" value="PEBP-like_sf"/>
</dbReference>
<protein>
    <submittedName>
        <fullName evidence="2">Phosphatidylethanolamine-binding protein</fullName>
    </submittedName>
</protein>
<dbReference type="CDD" id="cd00865">
    <property type="entry name" value="PEBP_bact_arch"/>
    <property type="match status" value="1"/>
</dbReference>
<dbReference type="AlphaFoldDB" id="A0A239ZNL9"/>
<dbReference type="SUPFAM" id="SSF49777">
    <property type="entry name" value="PEBP-like"/>
    <property type="match status" value="1"/>
</dbReference>
<reference evidence="2 3" key="1">
    <citation type="submission" date="2017-06" db="EMBL/GenBank/DDBJ databases">
        <authorList>
            <consortium name="Pathogen Informatics"/>
        </authorList>
    </citation>
    <scope>NUCLEOTIDE SEQUENCE [LARGE SCALE GENOMIC DNA]</scope>
    <source>
        <strain evidence="2 3">NCTC13015</strain>
    </source>
</reference>
<dbReference type="PANTHER" id="PTHR30289">
    <property type="entry name" value="UNCHARACTERIZED PROTEIN YBCL-RELATED"/>
    <property type="match status" value="1"/>
</dbReference>
<dbReference type="NCBIfam" id="TIGR00481">
    <property type="entry name" value="YbhB/YbcL family Raf kinase inhibitor-like protein"/>
    <property type="match status" value="1"/>
</dbReference>
<dbReference type="Pfam" id="PF01161">
    <property type="entry name" value="PBP"/>
    <property type="match status" value="1"/>
</dbReference>
<dbReference type="InterPro" id="IPR008914">
    <property type="entry name" value="PEBP"/>
</dbReference>
<proteinExistence type="inferred from homology"/>
<sequence>MAEFTSFQVQMGSMTASYVSDRFPGPDPYAPLKDLPSFELSSEDFTQGEKLPITLTGDNATSPQLSWSDLPEGTKSLAITCFDPDAPTGSGFWHWAAFNIPVSVTSLASGDAAKEDLGVGATQLVGDAGVSGFYGANPPAGHGPHRYLFAVHAVDVEELPAAEIANPTQLGFNLYFHSLGRAVAWGWFENN</sequence>
<comment type="similarity">
    <text evidence="1">Belongs to the UPF0098 family.</text>
</comment>
<gene>
    <name evidence="2" type="primary">ybhB</name>
    <name evidence="2" type="ORF">SAMEA4535761_01355</name>
</gene>
<dbReference type="EMBL" id="LT906467">
    <property type="protein sequence ID" value="SNV72655.1"/>
    <property type="molecule type" value="Genomic_DNA"/>
</dbReference>
<dbReference type="PANTHER" id="PTHR30289:SF1">
    <property type="entry name" value="PEBP (PHOSPHATIDYLETHANOLAMINE-BINDING PROTEIN) FAMILY PROTEIN"/>
    <property type="match status" value="1"/>
</dbReference>
<dbReference type="InterPro" id="IPR005247">
    <property type="entry name" value="YbhB_YbcL/LppC-like"/>
</dbReference>
<dbReference type="Proteomes" id="UP000215374">
    <property type="component" value="Chromosome 1"/>
</dbReference>
<evidence type="ECO:0000256" key="1">
    <source>
        <dbReference type="ARBA" id="ARBA00007120"/>
    </source>
</evidence>
<evidence type="ECO:0000313" key="3">
    <source>
        <dbReference type="Proteomes" id="UP000215374"/>
    </source>
</evidence>